<dbReference type="RefSeq" id="WP_207069509.1">
    <property type="nucleotide sequence ID" value="NZ_JAFLND010000001.1"/>
</dbReference>
<comment type="caution">
    <text evidence="1">The sequence shown here is derived from an EMBL/GenBank/DDBJ whole genome shotgun (WGS) entry which is preliminary data.</text>
</comment>
<evidence type="ECO:0000313" key="1">
    <source>
        <dbReference type="EMBL" id="MBO0328953.1"/>
    </source>
</evidence>
<proteinExistence type="predicted"/>
<name>A0ABS3ERT3_9FLAO</name>
<dbReference type="Proteomes" id="UP000664163">
    <property type="component" value="Unassembled WGS sequence"/>
</dbReference>
<gene>
    <name evidence="1" type="ORF">J0X13_00235</name>
</gene>
<accession>A0ABS3ERT3</accession>
<evidence type="ECO:0000313" key="2">
    <source>
        <dbReference type="Proteomes" id="UP000664163"/>
    </source>
</evidence>
<sequence>MKNLFITVLAYILLNSCGSGLEYDGPNSRVYTYILTNQTGYELIITSDFGRAELVTNNNAYKCEISVEEGYTGALCSLELEIRIPETNKGYRCYGLAQNTQGLCFTDDDRVFTISDGTIFTKVGTRTYEYILTAGLLENVFELQD</sequence>
<protein>
    <recommendedName>
        <fullName evidence="3">Lipoprotein</fullName>
    </recommendedName>
</protein>
<keyword evidence="2" id="KW-1185">Reference proteome</keyword>
<reference evidence="1 2" key="1">
    <citation type="submission" date="2021-03" db="EMBL/GenBank/DDBJ databases">
        <title>Muricauda sp. CAU 1631 isolated from Incheon.</title>
        <authorList>
            <person name="Kim W."/>
        </authorList>
    </citation>
    <scope>NUCLEOTIDE SEQUENCE [LARGE SCALE GENOMIC DNA]</scope>
    <source>
        <strain evidence="1 2">CAU 1631</strain>
    </source>
</reference>
<organism evidence="1 2">
    <name type="scientific">[Muricauda] lutisoli</name>
    <dbReference type="NCBI Taxonomy" id="2816035"/>
    <lineage>
        <taxon>Bacteria</taxon>
        <taxon>Pseudomonadati</taxon>
        <taxon>Bacteroidota</taxon>
        <taxon>Flavobacteriia</taxon>
        <taxon>Flavobacteriales</taxon>
        <taxon>Flavobacteriaceae</taxon>
        <taxon>Allomuricauda</taxon>
    </lineage>
</organism>
<dbReference type="EMBL" id="JAFLND010000001">
    <property type="protein sequence ID" value="MBO0328953.1"/>
    <property type="molecule type" value="Genomic_DNA"/>
</dbReference>
<evidence type="ECO:0008006" key="3">
    <source>
        <dbReference type="Google" id="ProtNLM"/>
    </source>
</evidence>